<evidence type="ECO:0000313" key="2">
    <source>
        <dbReference type="Proteomes" id="UP001476798"/>
    </source>
</evidence>
<dbReference type="Gene3D" id="1.10.287.40">
    <property type="entry name" value="Serine-tRNA synthetase, tRNA binding domain"/>
    <property type="match status" value="1"/>
</dbReference>
<comment type="caution">
    <text evidence="1">The sequence shown here is derived from an EMBL/GenBank/DDBJ whole genome shotgun (WGS) entry which is preliminary data.</text>
</comment>
<keyword evidence="2" id="KW-1185">Reference proteome</keyword>
<protein>
    <submittedName>
        <fullName evidence="1">Uncharacterized protein</fullName>
    </submittedName>
</protein>
<feature type="non-terminal residue" evidence="1">
    <location>
        <position position="1"/>
    </location>
</feature>
<dbReference type="InterPro" id="IPR042103">
    <property type="entry name" value="SerRS_1_N_sf"/>
</dbReference>
<dbReference type="EMBL" id="JAHRIO010097394">
    <property type="protein sequence ID" value="MEQ2190242.1"/>
    <property type="molecule type" value="Genomic_DNA"/>
</dbReference>
<proteinExistence type="predicted"/>
<organism evidence="1 2">
    <name type="scientific">Goodea atripinnis</name>
    <dbReference type="NCBI Taxonomy" id="208336"/>
    <lineage>
        <taxon>Eukaryota</taxon>
        <taxon>Metazoa</taxon>
        <taxon>Chordata</taxon>
        <taxon>Craniata</taxon>
        <taxon>Vertebrata</taxon>
        <taxon>Euteleostomi</taxon>
        <taxon>Actinopterygii</taxon>
        <taxon>Neopterygii</taxon>
        <taxon>Teleostei</taxon>
        <taxon>Neoteleostei</taxon>
        <taxon>Acanthomorphata</taxon>
        <taxon>Ovalentaria</taxon>
        <taxon>Atherinomorphae</taxon>
        <taxon>Cyprinodontiformes</taxon>
        <taxon>Goodeidae</taxon>
        <taxon>Goodea</taxon>
    </lineage>
</organism>
<gene>
    <name evidence="1" type="ORF">GOODEAATRI_033787</name>
</gene>
<accession>A0ABV0Q401</accession>
<sequence>LPEYTQALQKGRDIRTRLNQLYLIDCELDQEHYSRALRLPNNTHPDVVRTRRNLTN</sequence>
<evidence type="ECO:0000313" key="1">
    <source>
        <dbReference type="EMBL" id="MEQ2190242.1"/>
    </source>
</evidence>
<name>A0ABV0Q401_9TELE</name>
<reference evidence="1 2" key="1">
    <citation type="submission" date="2021-06" db="EMBL/GenBank/DDBJ databases">
        <authorList>
            <person name="Palmer J.M."/>
        </authorList>
    </citation>
    <scope>NUCLEOTIDE SEQUENCE [LARGE SCALE GENOMIC DNA]</scope>
    <source>
        <strain evidence="1 2">GA_2019</strain>
        <tissue evidence="1">Muscle</tissue>
    </source>
</reference>
<dbReference type="Proteomes" id="UP001476798">
    <property type="component" value="Unassembled WGS sequence"/>
</dbReference>